<dbReference type="RefSeq" id="WP_120201330.1">
    <property type="nucleotide sequence ID" value="NZ_RAQJ01000003.1"/>
</dbReference>
<dbReference type="AlphaFoldDB" id="A0A420DKX5"/>
<name>A0A420DKX5_9FLAO</name>
<dbReference type="PROSITE" id="PS51257">
    <property type="entry name" value="PROKAR_LIPOPROTEIN"/>
    <property type="match status" value="1"/>
</dbReference>
<dbReference type="EMBL" id="RAQJ01000003">
    <property type="protein sequence ID" value="RKE94916.1"/>
    <property type="molecule type" value="Genomic_DNA"/>
</dbReference>
<keyword evidence="1" id="KW-0812">Transmembrane</keyword>
<sequence>MSLYKNCLQDFKERYIIYIPLTIILQSCIGSIAAMYILMNSTLDSFPFFELSLCVILSMLYNASVLAQLNYKFVFNLLIMSTVINTLLIIINLISLS</sequence>
<feature type="transmembrane region" description="Helical" evidence="1">
    <location>
        <begin position="73"/>
        <end position="94"/>
    </location>
</feature>
<keyword evidence="1" id="KW-1133">Transmembrane helix</keyword>
<feature type="transmembrane region" description="Helical" evidence="1">
    <location>
        <begin position="15"/>
        <end position="39"/>
    </location>
</feature>
<organism evidence="2 3">
    <name type="scientific">Ichthyenterobacterium magnum</name>
    <dbReference type="NCBI Taxonomy" id="1230530"/>
    <lineage>
        <taxon>Bacteria</taxon>
        <taxon>Pseudomonadati</taxon>
        <taxon>Bacteroidota</taxon>
        <taxon>Flavobacteriia</taxon>
        <taxon>Flavobacteriales</taxon>
        <taxon>Flavobacteriaceae</taxon>
        <taxon>Ichthyenterobacterium</taxon>
    </lineage>
</organism>
<evidence type="ECO:0000313" key="2">
    <source>
        <dbReference type="EMBL" id="RKE94916.1"/>
    </source>
</evidence>
<reference evidence="2 3" key="1">
    <citation type="submission" date="2018-09" db="EMBL/GenBank/DDBJ databases">
        <title>Genomic Encyclopedia of Archaeal and Bacterial Type Strains, Phase II (KMG-II): from individual species to whole genera.</title>
        <authorList>
            <person name="Goeker M."/>
        </authorList>
    </citation>
    <scope>NUCLEOTIDE SEQUENCE [LARGE SCALE GENOMIC DNA]</scope>
    <source>
        <strain evidence="2 3">DSM 26283</strain>
    </source>
</reference>
<feature type="transmembrane region" description="Helical" evidence="1">
    <location>
        <begin position="45"/>
        <end position="61"/>
    </location>
</feature>
<dbReference type="OrthoDB" id="1467832at2"/>
<keyword evidence="3" id="KW-1185">Reference proteome</keyword>
<accession>A0A420DKX5</accession>
<evidence type="ECO:0000313" key="3">
    <source>
        <dbReference type="Proteomes" id="UP000284892"/>
    </source>
</evidence>
<comment type="caution">
    <text evidence="2">The sequence shown here is derived from an EMBL/GenBank/DDBJ whole genome shotgun (WGS) entry which is preliminary data.</text>
</comment>
<proteinExistence type="predicted"/>
<gene>
    <name evidence="2" type="ORF">BXY80_1931</name>
</gene>
<evidence type="ECO:0000256" key="1">
    <source>
        <dbReference type="SAM" id="Phobius"/>
    </source>
</evidence>
<dbReference type="Proteomes" id="UP000284892">
    <property type="component" value="Unassembled WGS sequence"/>
</dbReference>
<protein>
    <submittedName>
        <fullName evidence="2">Uncharacterized protein</fullName>
    </submittedName>
</protein>
<keyword evidence="1" id="KW-0472">Membrane</keyword>